<reference evidence="2" key="1">
    <citation type="submission" date="2022-05" db="EMBL/GenBank/DDBJ databases">
        <authorList>
            <person name="Okamura Y."/>
        </authorList>
    </citation>
    <scope>NUCLEOTIDE SEQUENCE</scope>
</reference>
<protein>
    <submittedName>
        <fullName evidence="2">Uncharacterized protein</fullName>
    </submittedName>
</protein>
<feature type="region of interest" description="Disordered" evidence="1">
    <location>
        <begin position="89"/>
        <end position="116"/>
    </location>
</feature>
<dbReference type="AlphaFoldDB" id="A0A9P0TQT0"/>
<sequence length="508" mass="59034">MDPKTTVVKSKSSNGGVSNKREKQKFTKSDAEFQPFCMKKRGVYVENKDDKLINIYENNDAEIKKKPPPRPRPGQKKFLTSVLNILSKSTTGTQYPDSEQIRARKKTSKIQKKRYQEPEPYNDEYIETTIKTKKPKYKSKILNGDSYISFNDKFVVLQSKKDIIHTPSNFSENFPISESSNPIRELLENNIYSGVAEGLAKEILEGRSETPVINPDDPSTLVADTPKDDKKIYNFFVDLLETTFDVYNVETEQAKSKDSILEIEETVAKKLNFNIDTPEKEECHDHDYDLKFQIQEDKIYEPVYTNQRPKAKRKLPKRCLHSRSFVYSQPLPKSKSLDIKKKTQTQQSKKNELLNTIKEELKMDFMTYEEPQNLFQALRNMAKYKRKCQGKKTIHFEQNDRSLNDECIFSRDIFSDKKIANRKVRKEKIKVEKEAHSVAKHFRPKKEPEINLSSHSLKVFGIEYENNYDHTKYIPSSPNISEVEDFNGSFGISASSLDIKGFYSLIQE</sequence>
<evidence type="ECO:0000256" key="1">
    <source>
        <dbReference type="SAM" id="MobiDB-lite"/>
    </source>
</evidence>
<evidence type="ECO:0000313" key="2">
    <source>
        <dbReference type="EMBL" id="CAH4033199.1"/>
    </source>
</evidence>
<feature type="compositionally biased region" description="Basic and acidic residues" evidence="1">
    <location>
        <begin position="19"/>
        <end position="31"/>
    </location>
</feature>
<proteinExistence type="predicted"/>
<feature type="compositionally biased region" description="Low complexity" evidence="1">
    <location>
        <begin position="7"/>
        <end position="18"/>
    </location>
</feature>
<feature type="compositionally biased region" description="Basic residues" evidence="1">
    <location>
        <begin position="103"/>
        <end position="113"/>
    </location>
</feature>
<dbReference type="Proteomes" id="UP001152562">
    <property type="component" value="Unassembled WGS sequence"/>
</dbReference>
<name>A0A9P0TQT0_PIEBR</name>
<dbReference type="EMBL" id="CALOZG010000029">
    <property type="protein sequence ID" value="CAH4033199.1"/>
    <property type="molecule type" value="Genomic_DNA"/>
</dbReference>
<comment type="caution">
    <text evidence="2">The sequence shown here is derived from an EMBL/GenBank/DDBJ whole genome shotgun (WGS) entry which is preliminary data.</text>
</comment>
<evidence type="ECO:0000313" key="3">
    <source>
        <dbReference type="Proteomes" id="UP001152562"/>
    </source>
</evidence>
<feature type="region of interest" description="Disordered" evidence="1">
    <location>
        <begin position="1"/>
        <end position="31"/>
    </location>
</feature>
<gene>
    <name evidence="2" type="ORF">PIBRA_LOCUS9514</name>
</gene>
<accession>A0A9P0TQT0</accession>
<organism evidence="2 3">
    <name type="scientific">Pieris brassicae</name>
    <name type="common">White butterfly</name>
    <name type="synonym">Large white butterfly</name>
    <dbReference type="NCBI Taxonomy" id="7116"/>
    <lineage>
        <taxon>Eukaryota</taxon>
        <taxon>Metazoa</taxon>
        <taxon>Ecdysozoa</taxon>
        <taxon>Arthropoda</taxon>
        <taxon>Hexapoda</taxon>
        <taxon>Insecta</taxon>
        <taxon>Pterygota</taxon>
        <taxon>Neoptera</taxon>
        <taxon>Endopterygota</taxon>
        <taxon>Lepidoptera</taxon>
        <taxon>Glossata</taxon>
        <taxon>Ditrysia</taxon>
        <taxon>Papilionoidea</taxon>
        <taxon>Pieridae</taxon>
        <taxon>Pierinae</taxon>
        <taxon>Pieris</taxon>
    </lineage>
</organism>
<keyword evidence="3" id="KW-1185">Reference proteome</keyword>